<comment type="caution">
    <text evidence="2">The sequence shown here is derived from an EMBL/GenBank/DDBJ whole genome shotgun (WGS) entry which is preliminary data.</text>
</comment>
<dbReference type="Pfam" id="PF13715">
    <property type="entry name" value="CarbopepD_reg_2"/>
    <property type="match status" value="1"/>
</dbReference>
<evidence type="ECO:0000256" key="1">
    <source>
        <dbReference type="SAM" id="SignalP"/>
    </source>
</evidence>
<dbReference type="SUPFAM" id="SSF49464">
    <property type="entry name" value="Carboxypeptidase regulatory domain-like"/>
    <property type="match status" value="1"/>
</dbReference>
<dbReference type="InterPro" id="IPR008969">
    <property type="entry name" value="CarboxyPept-like_regulatory"/>
</dbReference>
<gene>
    <name evidence="2" type="ORF">RM538_11020</name>
</gene>
<sequence>MKSWVLVFSFLFACHFLYGQITLQGTIDNETDVEGIHVLNTSSRYNTVTNENGNFSIKVSKVDTLFVSSVKYQPKQVVITQEIFEKEILIITLEELVNELDEVVLGPNLTGNIETDLKKIKTKDAINFDDVGIPGFKGVPEEKIPTVIGQTIGPTHVNIEALYKHLSGYYKKLKTRRKWEAQNQDASKILNFYTHQFFVEAYDIPENRLYDFMLFCIETSTLQKDFKKENYTSVIAIFDKKSKAYNSRLEDLEYKKE</sequence>
<dbReference type="RefSeq" id="WP_311333491.1">
    <property type="nucleotide sequence ID" value="NZ_JAVRHZ010000007.1"/>
</dbReference>
<reference evidence="2 3" key="1">
    <citation type="submission" date="2023-09" db="EMBL/GenBank/DDBJ databases">
        <authorList>
            <person name="Rey-Velasco X."/>
        </authorList>
    </citation>
    <scope>NUCLEOTIDE SEQUENCE [LARGE SCALE GENOMIC DNA]</scope>
    <source>
        <strain evidence="2 3">W242</strain>
    </source>
</reference>
<accession>A0ABU2YH12</accession>
<feature type="chain" id="PRO_5045450445" evidence="1">
    <location>
        <begin position="20"/>
        <end position="257"/>
    </location>
</feature>
<dbReference type="Proteomes" id="UP001254488">
    <property type="component" value="Unassembled WGS sequence"/>
</dbReference>
<keyword evidence="1" id="KW-0732">Signal</keyword>
<evidence type="ECO:0000313" key="3">
    <source>
        <dbReference type="Proteomes" id="UP001254488"/>
    </source>
</evidence>
<organism evidence="2 3">
    <name type="scientific">Patiriisocius hiemis</name>
    <dbReference type="NCBI Taxonomy" id="3075604"/>
    <lineage>
        <taxon>Bacteria</taxon>
        <taxon>Pseudomonadati</taxon>
        <taxon>Bacteroidota</taxon>
        <taxon>Flavobacteriia</taxon>
        <taxon>Flavobacteriales</taxon>
        <taxon>Flavobacteriaceae</taxon>
        <taxon>Patiriisocius</taxon>
    </lineage>
</organism>
<feature type="signal peptide" evidence="1">
    <location>
        <begin position="1"/>
        <end position="19"/>
    </location>
</feature>
<evidence type="ECO:0000313" key="2">
    <source>
        <dbReference type="EMBL" id="MDT0556540.1"/>
    </source>
</evidence>
<proteinExistence type="predicted"/>
<name>A0ABU2YH12_9FLAO</name>
<dbReference type="EMBL" id="JAVRHZ010000007">
    <property type="protein sequence ID" value="MDT0556540.1"/>
    <property type="molecule type" value="Genomic_DNA"/>
</dbReference>
<protein>
    <submittedName>
        <fullName evidence="2">Carboxypeptidase-like regulatory domain-containing protein</fullName>
    </submittedName>
</protein>
<keyword evidence="3" id="KW-1185">Reference proteome</keyword>